<keyword evidence="1" id="KW-0645">Protease</keyword>
<keyword evidence="3 7" id="KW-0732">Signal</keyword>
<evidence type="ECO:0000256" key="3">
    <source>
        <dbReference type="ARBA" id="ARBA00022729"/>
    </source>
</evidence>
<evidence type="ECO:0000313" key="9">
    <source>
        <dbReference type="EMBL" id="GAA1584596.1"/>
    </source>
</evidence>
<keyword evidence="10" id="KW-1185">Reference proteome</keyword>
<feature type="domain" description="FTP" evidence="8">
    <location>
        <begin position="47"/>
        <end position="92"/>
    </location>
</feature>
<dbReference type="PROSITE" id="PS51318">
    <property type="entry name" value="TAT"/>
    <property type="match status" value="1"/>
</dbReference>
<evidence type="ECO:0000256" key="4">
    <source>
        <dbReference type="ARBA" id="ARBA00022801"/>
    </source>
</evidence>
<dbReference type="PANTHER" id="PTHR33794:SF1">
    <property type="entry name" value="BACILLOLYSIN"/>
    <property type="match status" value="1"/>
</dbReference>
<evidence type="ECO:0000256" key="2">
    <source>
        <dbReference type="ARBA" id="ARBA00022723"/>
    </source>
</evidence>
<proteinExistence type="predicted"/>
<dbReference type="RefSeq" id="WP_344216537.1">
    <property type="nucleotide sequence ID" value="NZ_BAAAOS010000028.1"/>
</dbReference>
<evidence type="ECO:0000313" key="10">
    <source>
        <dbReference type="Proteomes" id="UP001500393"/>
    </source>
</evidence>
<dbReference type="Gene3D" id="1.10.390.10">
    <property type="entry name" value="Neutral Protease Domain 2"/>
    <property type="match status" value="1"/>
</dbReference>
<dbReference type="EMBL" id="BAAAOS010000028">
    <property type="protein sequence ID" value="GAA1584596.1"/>
    <property type="molecule type" value="Genomic_DNA"/>
</dbReference>
<dbReference type="InterPro" id="IPR027268">
    <property type="entry name" value="Peptidase_M4/M1_CTD_sf"/>
</dbReference>
<organism evidence="9 10">
    <name type="scientific">Kribbella sancticallisti</name>
    <dbReference type="NCBI Taxonomy" id="460087"/>
    <lineage>
        <taxon>Bacteria</taxon>
        <taxon>Bacillati</taxon>
        <taxon>Actinomycetota</taxon>
        <taxon>Actinomycetes</taxon>
        <taxon>Propionibacteriales</taxon>
        <taxon>Kribbellaceae</taxon>
        <taxon>Kribbella</taxon>
    </lineage>
</organism>
<keyword evidence="5" id="KW-0862">Zinc</keyword>
<dbReference type="Pfam" id="PF07504">
    <property type="entry name" value="FTP"/>
    <property type="match status" value="1"/>
</dbReference>
<evidence type="ECO:0000259" key="8">
    <source>
        <dbReference type="Pfam" id="PF07504"/>
    </source>
</evidence>
<dbReference type="SUPFAM" id="SSF55486">
    <property type="entry name" value="Metalloproteases ('zincins'), catalytic domain"/>
    <property type="match status" value="1"/>
</dbReference>
<dbReference type="Pfam" id="PF02128">
    <property type="entry name" value="Peptidase_M36"/>
    <property type="match status" value="1"/>
</dbReference>
<evidence type="ECO:0000256" key="6">
    <source>
        <dbReference type="ARBA" id="ARBA00023049"/>
    </source>
</evidence>
<dbReference type="Proteomes" id="UP001500393">
    <property type="component" value="Unassembled WGS sequence"/>
</dbReference>
<evidence type="ECO:0000256" key="7">
    <source>
        <dbReference type="SAM" id="SignalP"/>
    </source>
</evidence>
<keyword evidence="2" id="KW-0479">Metal-binding</keyword>
<keyword evidence="6" id="KW-0482">Metalloprotease</keyword>
<keyword evidence="4" id="KW-0378">Hydrolase</keyword>
<name>A0ABN2DRT6_9ACTN</name>
<dbReference type="PANTHER" id="PTHR33794">
    <property type="entry name" value="BACILLOLYSIN"/>
    <property type="match status" value="1"/>
</dbReference>
<gene>
    <name evidence="9" type="ORF">GCM10009789_42850</name>
</gene>
<feature type="signal peptide" evidence="7">
    <location>
        <begin position="1"/>
        <end position="33"/>
    </location>
</feature>
<dbReference type="InterPro" id="IPR050728">
    <property type="entry name" value="Zinc_Metalloprotease_M4"/>
</dbReference>
<sequence length="494" mass="53083">MTKHVHRRKAVAAITAGFATIAMGLTYTSAAGAAPATDEASTAVPGDLKLIKTKTSLLGKHYWYQQTFKGLPVINGYYAKHLDKSGKIVQVSDGRDAVPASLDVSAKVPSATATKSANAAVTARAARSRNAGGKNVTPTPAATQGAAQLAVVGGPDARLVWNVTSSSAEGVTRSLVDAKDGKVVESKVISDNVDGKGSVFDPNPVVTLKNEDLTDQDDANQNELFVAQKNVILRNLDGSGKLVGPYVNIVKAKGGLAKSATNTFVYERENDKFEQVMAYYQVNQTQEYIHSLGFTEVNNESQDFDINTFEGDNSFYDPSKDRITMGEGGVDDAEDAEVIWHEYGHAIQDDIVPGYGESPEAGAMGEGFGDYWAVTMSVPVSKNYDLPCVMDWDAVSYTPGPKHCLRRTDTGKTTDDMVGQVHADGEIWSHALWDIHKALGRNKANKVILQGTFFYAPDTTFADAARVTVQSARLLYGKGAAEQVTQAFQARKIL</sequence>
<comment type="caution">
    <text evidence="9">The sequence shown here is derived from an EMBL/GenBank/DDBJ whole genome shotgun (WGS) entry which is preliminary data.</text>
</comment>
<evidence type="ECO:0000256" key="1">
    <source>
        <dbReference type="ARBA" id="ARBA00022670"/>
    </source>
</evidence>
<dbReference type="InterPro" id="IPR011096">
    <property type="entry name" value="FTP_domain"/>
</dbReference>
<dbReference type="InterPro" id="IPR001842">
    <property type="entry name" value="Peptidase_M36"/>
</dbReference>
<dbReference type="InterPro" id="IPR006311">
    <property type="entry name" value="TAT_signal"/>
</dbReference>
<accession>A0ABN2DRT6</accession>
<evidence type="ECO:0000256" key="5">
    <source>
        <dbReference type="ARBA" id="ARBA00022833"/>
    </source>
</evidence>
<feature type="chain" id="PRO_5045037050" evidence="7">
    <location>
        <begin position="34"/>
        <end position="494"/>
    </location>
</feature>
<reference evidence="9 10" key="1">
    <citation type="journal article" date="2019" name="Int. J. Syst. Evol. Microbiol.">
        <title>The Global Catalogue of Microorganisms (GCM) 10K type strain sequencing project: providing services to taxonomists for standard genome sequencing and annotation.</title>
        <authorList>
            <consortium name="The Broad Institute Genomics Platform"/>
            <consortium name="The Broad Institute Genome Sequencing Center for Infectious Disease"/>
            <person name="Wu L."/>
            <person name="Ma J."/>
        </authorList>
    </citation>
    <scope>NUCLEOTIDE SEQUENCE [LARGE SCALE GENOMIC DNA]</scope>
    <source>
        <strain evidence="9 10">JCM 14969</strain>
    </source>
</reference>
<protein>
    <submittedName>
        <fullName evidence="9">M36 family metallopeptidase</fullName>
    </submittedName>
</protein>